<gene>
    <name evidence="2" type="ORF">A9460_00335</name>
    <name evidence="3" type="ORF">FVD15_06840</name>
</gene>
<dbReference type="InterPro" id="IPR052517">
    <property type="entry name" value="GlcG_carb_metab_protein"/>
</dbReference>
<keyword evidence="5" id="KW-1185">Reference proteome</keyword>
<dbReference type="EMBL" id="VRMB01000036">
    <property type="protein sequence ID" value="TXK66940.1"/>
    <property type="molecule type" value="Genomic_DNA"/>
</dbReference>
<accession>A0AAE5YIF9</accession>
<feature type="signal peptide" evidence="1">
    <location>
        <begin position="1"/>
        <end position="19"/>
    </location>
</feature>
<evidence type="ECO:0000313" key="3">
    <source>
        <dbReference type="EMBL" id="TXK66940.1"/>
    </source>
</evidence>
<name>A0AAE5YIF9_9BACT</name>
<dbReference type="PANTHER" id="PTHR34309:SF1">
    <property type="entry name" value="PROTEIN GLCG"/>
    <property type="match status" value="1"/>
</dbReference>
<dbReference type="Proteomes" id="UP000321325">
    <property type="component" value="Unassembled WGS sequence"/>
</dbReference>
<dbReference type="Pfam" id="PF03928">
    <property type="entry name" value="HbpS-like"/>
    <property type="match status" value="1"/>
</dbReference>
<reference evidence="2 4" key="1">
    <citation type="submission" date="2019-02" db="EMBL/GenBank/DDBJ databases">
        <title>Use of ANI for Rapid Identification of Enteric Bacteria.</title>
        <authorList>
            <person name="Pruckler J."/>
            <person name="Lane C."/>
            <person name="Aubert R."/>
        </authorList>
    </citation>
    <scope>NUCLEOTIDE SEQUENCE [LARGE SCALE GENOMIC DNA]</scope>
    <source>
        <strain evidence="2 4">2014D-0083</strain>
    </source>
</reference>
<organism evidence="2 4">
    <name type="scientific">Campylobacter volucris</name>
    <dbReference type="NCBI Taxonomy" id="1031542"/>
    <lineage>
        <taxon>Bacteria</taxon>
        <taxon>Pseudomonadati</taxon>
        <taxon>Campylobacterota</taxon>
        <taxon>Epsilonproteobacteria</taxon>
        <taxon>Campylobacterales</taxon>
        <taxon>Campylobacteraceae</taxon>
        <taxon>Campylobacter</taxon>
    </lineage>
</organism>
<dbReference type="InterPro" id="IPR038084">
    <property type="entry name" value="PduO/GlcC-like_sf"/>
</dbReference>
<dbReference type="SUPFAM" id="SSF143744">
    <property type="entry name" value="GlcG-like"/>
    <property type="match status" value="1"/>
</dbReference>
<sequence length="157" mass="16952">MKKIIFLCLFLGVSLMAKSFDLVKEPVLTTQMVEGILDLAKKEAKKNGFNVSITIVDKSGQILAVLRDEKAGVHTLSASYKKAYTANSQKRETAVIFQGVKEGKIPEDIRYLDDKFSIMPGGVPIEVDGVIIGGIGVGGAHLEEDVKIAKAGLSFLK</sequence>
<protein>
    <submittedName>
        <fullName evidence="2">DUF336 domain-containing protein</fullName>
    </submittedName>
</protein>
<dbReference type="Proteomes" id="UP000293421">
    <property type="component" value="Chromosome"/>
</dbReference>
<dbReference type="EMBL" id="CP037746">
    <property type="protein sequence ID" value="QBL12859.1"/>
    <property type="molecule type" value="Genomic_DNA"/>
</dbReference>
<dbReference type="RefSeq" id="WP_039666171.1">
    <property type="nucleotide sequence ID" value="NZ_CP037746.1"/>
</dbReference>
<proteinExistence type="predicted"/>
<dbReference type="PANTHER" id="PTHR34309">
    <property type="entry name" value="SLR1406 PROTEIN"/>
    <property type="match status" value="1"/>
</dbReference>
<dbReference type="GeneID" id="66288229"/>
<dbReference type="InterPro" id="IPR005624">
    <property type="entry name" value="PduO/GlcC-like"/>
</dbReference>
<keyword evidence="1" id="KW-0732">Signal</keyword>
<feature type="chain" id="PRO_5041980556" evidence="1">
    <location>
        <begin position="20"/>
        <end position="157"/>
    </location>
</feature>
<dbReference type="Gene3D" id="3.30.450.150">
    <property type="entry name" value="Haem-degrading domain"/>
    <property type="match status" value="1"/>
</dbReference>
<evidence type="ECO:0000313" key="5">
    <source>
        <dbReference type="Proteomes" id="UP000321325"/>
    </source>
</evidence>
<evidence type="ECO:0000313" key="2">
    <source>
        <dbReference type="EMBL" id="QBL12859.1"/>
    </source>
</evidence>
<evidence type="ECO:0000313" key="4">
    <source>
        <dbReference type="Proteomes" id="UP000293421"/>
    </source>
</evidence>
<evidence type="ECO:0000256" key="1">
    <source>
        <dbReference type="SAM" id="SignalP"/>
    </source>
</evidence>
<reference evidence="3 5" key="2">
    <citation type="submission" date="2019-08" db="EMBL/GenBank/DDBJ databases">
        <title>Rapid identification of Enteric Bacteria from Whole Genome Sequences (WGS) using Average Nucleotide Identity (ANI).</title>
        <authorList>
            <person name="Lane C."/>
        </authorList>
    </citation>
    <scope>NUCLEOTIDE SEQUENCE [LARGE SCALE GENOMIC DNA]</scope>
    <source>
        <strain evidence="3 5">2010D-8464</strain>
    </source>
</reference>
<dbReference type="AlphaFoldDB" id="A0AAE5YIF9"/>